<keyword evidence="2 4" id="KW-0378">Hydrolase</keyword>
<dbReference type="PRINTS" id="PR00133">
    <property type="entry name" value="GLHYDRLASE3"/>
</dbReference>
<dbReference type="InterPro" id="IPR002772">
    <property type="entry name" value="Glyco_hydro_3_C"/>
</dbReference>
<evidence type="ECO:0000256" key="2">
    <source>
        <dbReference type="ARBA" id="ARBA00022801"/>
    </source>
</evidence>
<dbReference type="GO" id="GO:0004553">
    <property type="term" value="F:hydrolase activity, hydrolyzing O-glycosyl compounds"/>
    <property type="evidence" value="ECO:0007669"/>
    <property type="project" value="InterPro"/>
</dbReference>
<dbReference type="Proteomes" id="UP000030361">
    <property type="component" value="Chromosome"/>
</dbReference>
<dbReference type="KEGG" id="lcu:PL11_003215"/>
<feature type="domain" description="Fibronectin type III-like" evidence="5">
    <location>
        <begin position="578"/>
        <end position="648"/>
    </location>
</feature>
<dbReference type="Gene3D" id="2.60.40.10">
    <property type="entry name" value="Immunoglobulins"/>
    <property type="match status" value="1"/>
</dbReference>
<evidence type="ECO:0000256" key="4">
    <source>
        <dbReference type="RuleBase" id="RU361161"/>
    </source>
</evidence>
<dbReference type="PANTHER" id="PTHR42715">
    <property type="entry name" value="BETA-GLUCOSIDASE"/>
    <property type="match status" value="1"/>
</dbReference>
<name>A0A1S6QHB6_9LACO</name>
<dbReference type="Pfam" id="PF14310">
    <property type="entry name" value="Fn3-like"/>
    <property type="match status" value="1"/>
</dbReference>
<dbReference type="PROSITE" id="PS00775">
    <property type="entry name" value="GLYCOSYL_HYDROL_F3"/>
    <property type="match status" value="1"/>
</dbReference>
<dbReference type="Pfam" id="PF00933">
    <property type="entry name" value="Glyco_hydro_3"/>
    <property type="match status" value="1"/>
</dbReference>
<dbReference type="AlphaFoldDB" id="A0A1S6QHB6"/>
<keyword evidence="4" id="KW-0326">Glycosidase</keyword>
<dbReference type="OrthoDB" id="9805821at2"/>
<dbReference type="InterPro" id="IPR019800">
    <property type="entry name" value="Glyco_hydro_3_AS"/>
</dbReference>
<accession>A0A1S6QHB6</accession>
<evidence type="ECO:0000313" key="6">
    <source>
        <dbReference type="EMBL" id="AQW20995.1"/>
    </source>
</evidence>
<dbReference type="InterPro" id="IPR001764">
    <property type="entry name" value="Glyco_hydro_3_N"/>
</dbReference>
<dbReference type="PANTHER" id="PTHR42715:SF10">
    <property type="entry name" value="BETA-GLUCOSIDASE"/>
    <property type="match status" value="1"/>
</dbReference>
<protein>
    <submittedName>
        <fullName evidence="6">Glycosyl hydrolase</fullName>
    </submittedName>
</protein>
<dbReference type="InterPro" id="IPR013783">
    <property type="entry name" value="Ig-like_fold"/>
</dbReference>
<evidence type="ECO:0000313" key="7">
    <source>
        <dbReference type="Proteomes" id="UP000030361"/>
    </source>
</evidence>
<dbReference type="InterPro" id="IPR036962">
    <property type="entry name" value="Glyco_hydro_3_N_sf"/>
</dbReference>
<dbReference type="InterPro" id="IPR017853">
    <property type="entry name" value="GH"/>
</dbReference>
<evidence type="ECO:0000259" key="5">
    <source>
        <dbReference type="SMART" id="SM01217"/>
    </source>
</evidence>
<dbReference type="InterPro" id="IPR036881">
    <property type="entry name" value="Glyco_hydro_3_C_sf"/>
</dbReference>
<dbReference type="InterPro" id="IPR050288">
    <property type="entry name" value="Cellulose_deg_GH3"/>
</dbReference>
<reference evidence="6 7" key="1">
    <citation type="journal article" date="2015" name="Genome Announc.">
        <title>Genome Sequence of Lactobacillus curieae CCTCC M 2011381T, a Novel Producer of Gamma-aminobutyric Acid.</title>
        <authorList>
            <person name="Wang Y."/>
            <person name="Wang Y."/>
            <person name="Lang C."/>
            <person name="Wei D."/>
            <person name="Xu P."/>
            <person name="Xie J."/>
        </authorList>
    </citation>
    <scope>NUCLEOTIDE SEQUENCE [LARGE SCALE GENOMIC DNA]</scope>
    <source>
        <strain evidence="6 7">CCTCC M 2011381</strain>
    </source>
</reference>
<comment type="similarity">
    <text evidence="1 4">Belongs to the glycosyl hydrolase 3 family.</text>
</comment>
<dbReference type="InterPro" id="IPR026891">
    <property type="entry name" value="Fn3-like"/>
</dbReference>
<proteinExistence type="inferred from homology"/>
<dbReference type="eggNOG" id="COG1472">
    <property type="taxonomic scope" value="Bacteria"/>
</dbReference>
<dbReference type="EMBL" id="CP018906">
    <property type="protein sequence ID" value="AQW20995.1"/>
    <property type="molecule type" value="Genomic_DNA"/>
</dbReference>
<dbReference type="GO" id="GO:0005975">
    <property type="term" value="P:carbohydrate metabolic process"/>
    <property type="evidence" value="ECO:0007669"/>
    <property type="project" value="InterPro"/>
</dbReference>
<dbReference type="SUPFAM" id="SSF52279">
    <property type="entry name" value="Beta-D-glucan exohydrolase, C-terminal domain"/>
    <property type="match status" value="1"/>
</dbReference>
<dbReference type="Pfam" id="PF01915">
    <property type="entry name" value="Glyco_hydro_3_C"/>
    <property type="match status" value="1"/>
</dbReference>
<dbReference type="SUPFAM" id="SSF51445">
    <property type="entry name" value="(Trans)glycosidases"/>
    <property type="match status" value="1"/>
</dbReference>
<dbReference type="Gene3D" id="3.40.50.1700">
    <property type="entry name" value="Glycoside hydrolase family 3 C-terminal domain"/>
    <property type="match status" value="1"/>
</dbReference>
<keyword evidence="7" id="KW-1185">Reference proteome</keyword>
<evidence type="ECO:0000256" key="3">
    <source>
        <dbReference type="ARBA" id="ARBA00023277"/>
    </source>
</evidence>
<sequence>MKDNSKIISQLTLEEKAELVSGKDFWYTAKIPGKLDSIMMTDGPSGLRKQINDPAGLSLNNSVEAVCFPASALTACSFDRCALNQLGENLGTAAKAEGVSILLGPGINLKRSPLAGRNFEYFSEDPYLAGELATEYVKGVQSEGVGVSVKHFAANNRENKRFTMSSNIDERTLREMYLSAFEKVVKKAHPATLMCSYNKINGIPSAQNKWLLSDVLRNQWGFHGLVMSDWGAVSDHAESIKAGLDLEMPGKGKLSVDEVVDAVRNGTLSEEELDVSVNRVINMVSKFSLHRQDSVDYDLEKQHEFSRKLAADSFVLLKNENQILPINETEKIAVVGQLAANPRYQASGSSHVNAYKLVTPLDRLEKEKINYSYDEGYNLSSDNDDHDLLDSALTASKQADKVIIFAGYPESMESEGYDKEGINLPKNQTNLINQICEVNDNVIVVLQNGSAVTMPWINKVGAVLETYLTGEAVGEATWDVLTGRVNPSGKLAESFPLRIEDTPSYLTFNANPEAEDYREGVFVGYRYYEKKNMPVLFPFGHGLSYTSFEFGNMNVDVESNNVNVDVDVTNTGDFPGKCVVETYVSNMTSKIEKPKKILADFDKVYLNAGETQRIHMVLEKREFSWYNSESGDWQLDNGQYIISVGQSSSTANLMSDINLDWNKAKLDKVSDSTYIGDIVKRPEFKDEMINLGLKDIYDGLVNGTPESKMFSNMPLRAATTMGVSPEDIQKIISGLNKI</sequence>
<gene>
    <name evidence="6" type="ORF">PL11_003215</name>
</gene>
<dbReference type="Gene3D" id="3.20.20.300">
    <property type="entry name" value="Glycoside hydrolase, family 3, N-terminal domain"/>
    <property type="match status" value="1"/>
</dbReference>
<evidence type="ECO:0000256" key="1">
    <source>
        <dbReference type="ARBA" id="ARBA00005336"/>
    </source>
</evidence>
<dbReference type="RefSeq" id="WP_035166337.1">
    <property type="nucleotide sequence ID" value="NZ_CP018906.1"/>
</dbReference>
<dbReference type="SMART" id="SM01217">
    <property type="entry name" value="Fn3_like"/>
    <property type="match status" value="1"/>
</dbReference>
<keyword evidence="3" id="KW-0119">Carbohydrate metabolism</keyword>
<organism evidence="6 7">
    <name type="scientific">Lentilactobacillus curieae</name>
    <dbReference type="NCBI Taxonomy" id="1138822"/>
    <lineage>
        <taxon>Bacteria</taxon>
        <taxon>Bacillati</taxon>
        <taxon>Bacillota</taxon>
        <taxon>Bacilli</taxon>
        <taxon>Lactobacillales</taxon>
        <taxon>Lactobacillaceae</taxon>
        <taxon>Lentilactobacillus</taxon>
    </lineage>
</organism>